<dbReference type="RefSeq" id="XP_003834527.1">
    <property type="nucleotide sequence ID" value="XM_003834479.1"/>
</dbReference>
<feature type="region of interest" description="Disordered" evidence="1">
    <location>
        <begin position="1"/>
        <end position="29"/>
    </location>
</feature>
<dbReference type="AlphaFoldDB" id="E4ZI19"/>
<dbReference type="HOGENOM" id="CLU_1806510_0_0_1"/>
<name>E4ZI19_LEPMJ</name>
<accession>E4ZI19</accession>
<keyword evidence="3" id="KW-1185">Reference proteome</keyword>
<reference evidence="3" key="1">
    <citation type="journal article" date="2011" name="Nat. Commun.">
        <title>Effector diversification within compartments of the Leptosphaeria maculans genome affected by Repeat-Induced Point mutations.</title>
        <authorList>
            <person name="Rouxel T."/>
            <person name="Grandaubert J."/>
            <person name="Hane J.K."/>
            <person name="Hoede C."/>
            <person name="van de Wouw A.P."/>
            <person name="Couloux A."/>
            <person name="Dominguez V."/>
            <person name="Anthouard V."/>
            <person name="Bally P."/>
            <person name="Bourras S."/>
            <person name="Cozijnsen A.J."/>
            <person name="Ciuffetti L.M."/>
            <person name="Degrave A."/>
            <person name="Dilmaghani A."/>
            <person name="Duret L."/>
            <person name="Fudal I."/>
            <person name="Goodwin S.B."/>
            <person name="Gout L."/>
            <person name="Glaser N."/>
            <person name="Linglin J."/>
            <person name="Kema G.H.J."/>
            <person name="Lapalu N."/>
            <person name="Lawrence C.B."/>
            <person name="May K."/>
            <person name="Meyer M."/>
            <person name="Ollivier B."/>
            <person name="Poulain J."/>
            <person name="Schoch C.L."/>
            <person name="Simon A."/>
            <person name="Spatafora J.W."/>
            <person name="Stachowiak A."/>
            <person name="Turgeon B.G."/>
            <person name="Tyler B.M."/>
            <person name="Vincent D."/>
            <person name="Weissenbach J."/>
            <person name="Amselem J."/>
            <person name="Quesneville H."/>
            <person name="Oliver R.P."/>
            <person name="Wincker P."/>
            <person name="Balesdent M.-H."/>
            <person name="Howlett B.J."/>
        </authorList>
    </citation>
    <scope>NUCLEOTIDE SEQUENCE [LARGE SCALE GENOMIC DNA]</scope>
    <source>
        <strain evidence="3">JN3 / isolate v23.1.3 / race Av1-4-5-6-7-8</strain>
    </source>
</reference>
<gene>
    <name evidence="2" type="ORF">LEMA_P061960.1</name>
</gene>
<dbReference type="VEuPathDB" id="FungiDB:LEMA_P061960.1"/>
<dbReference type="GeneID" id="13284258"/>
<protein>
    <submittedName>
        <fullName evidence="2">Predicted protein</fullName>
    </submittedName>
</protein>
<evidence type="ECO:0000256" key="1">
    <source>
        <dbReference type="SAM" id="MobiDB-lite"/>
    </source>
</evidence>
<evidence type="ECO:0000313" key="2">
    <source>
        <dbReference type="EMBL" id="CBX91162.1"/>
    </source>
</evidence>
<dbReference type="EMBL" id="FP929065">
    <property type="protein sequence ID" value="CBX91162.1"/>
    <property type="molecule type" value="Genomic_DNA"/>
</dbReference>
<organism evidence="3">
    <name type="scientific">Leptosphaeria maculans (strain JN3 / isolate v23.1.3 / race Av1-4-5-6-7-8)</name>
    <name type="common">Blackleg fungus</name>
    <name type="synonym">Phoma lingam</name>
    <dbReference type="NCBI Taxonomy" id="985895"/>
    <lineage>
        <taxon>Eukaryota</taxon>
        <taxon>Fungi</taxon>
        <taxon>Dikarya</taxon>
        <taxon>Ascomycota</taxon>
        <taxon>Pezizomycotina</taxon>
        <taxon>Dothideomycetes</taxon>
        <taxon>Pleosporomycetidae</taxon>
        <taxon>Pleosporales</taxon>
        <taxon>Pleosporineae</taxon>
        <taxon>Leptosphaeriaceae</taxon>
        <taxon>Plenodomus</taxon>
        <taxon>Plenodomus lingam/Leptosphaeria maculans species complex</taxon>
    </lineage>
</organism>
<dbReference type="InParanoid" id="E4ZI19"/>
<sequence length="143" mass="15956">MHLRNYGEVGSSRVQGREPPASSDKPSLALPWQAEPTCDLWKVMGLKAGVGYGWCRLGPWVDSELGADSATYLLPSSFPSLKHRGRTDKYAHHGEKPRGTRLMDLEVWGTTPAQHDLPNYHGTTGPREDDFLDATSRWQQDLP</sequence>
<evidence type="ECO:0000313" key="3">
    <source>
        <dbReference type="Proteomes" id="UP000002668"/>
    </source>
</evidence>
<proteinExistence type="predicted"/>
<dbReference type="Proteomes" id="UP000002668">
    <property type="component" value="Genome"/>
</dbReference>